<comment type="caution">
    <text evidence="2">The sequence shown here is derived from an EMBL/GenBank/DDBJ whole genome shotgun (WGS) entry which is preliminary data.</text>
</comment>
<accession>A0ABR0EPD0</accession>
<dbReference type="PANTHER" id="PTHR33112">
    <property type="entry name" value="DOMAIN PROTEIN, PUTATIVE-RELATED"/>
    <property type="match status" value="1"/>
</dbReference>
<organism evidence="2 3">
    <name type="scientific">Zasmidium cellare</name>
    <name type="common">Wine cellar mold</name>
    <name type="synonym">Racodium cellare</name>
    <dbReference type="NCBI Taxonomy" id="395010"/>
    <lineage>
        <taxon>Eukaryota</taxon>
        <taxon>Fungi</taxon>
        <taxon>Dikarya</taxon>
        <taxon>Ascomycota</taxon>
        <taxon>Pezizomycotina</taxon>
        <taxon>Dothideomycetes</taxon>
        <taxon>Dothideomycetidae</taxon>
        <taxon>Mycosphaerellales</taxon>
        <taxon>Mycosphaerellaceae</taxon>
        <taxon>Zasmidium</taxon>
    </lineage>
</organism>
<evidence type="ECO:0000313" key="2">
    <source>
        <dbReference type="EMBL" id="KAK4503025.1"/>
    </source>
</evidence>
<sequence>MLCERCTSIFSDDALEHWLSKTSIKNGYVVVSGEKWLEHHATASALREAAAAGCFICSGTVHRFPDLASGTVYSMSVFTKTQAFNNVEVMPIGAKDKLRRAMFHLEAVDETSKVFELSNLSLAESSTGGRHCLDLAKYWLDECCRRHQRCRAGQTPERYPTRLLSIDGDLLRLVTTEDEKPHGYYATLSHCWGTHPIDVLTPSNNYDFTAGRRIQDLPPSFRDFCNVCQHLNIRYVWIDSFCILQGSSPESVQDWERESLLMETVYANSLLNIGASHASSSQDGCFQPRPGFVQTHFLHWKASTNEPSQMYALTDFHRDRNTSFNNLHLFSRAWVVQERLLSPRMLHFGKDQLWWQCAEAPLLCEQYPGSGWKLTCPSINTLRPAGIEEYQGNLNELWNGIMTVYSGCGITKPHTDKQRAIQGIGNRIARITDDVFVEGFLWKQLPRALCWQVTYEAREVGRARKYRAPSWSWVSMDCPLYFDESMNKSKAGDSLAAAICTGQHDTRRFLVCVGKLLPLTWSPKSTDSQIRLQIADLNDTLTCTMDDLDVSETAIRAMDLAFLPIFVDIDEEPPILLSSIVGIVLSRCEDGSWSRIGMSYTGSYKIENLLSRLQVTRGSLVVLV</sequence>
<reference evidence="2 3" key="1">
    <citation type="journal article" date="2023" name="G3 (Bethesda)">
        <title>A chromosome-level genome assembly of Zasmidium syzygii isolated from banana leaves.</title>
        <authorList>
            <person name="van Westerhoven A.C."/>
            <person name="Mehrabi R."/>
            <person name="Talebi R."/>
            <person name="Steentjes M.B.F."/>
            <person name="Corcolon B."/>
            <person name="Chong P.A."/>
            <person name="Kema G.H.J."/>
            <person name="Seidl M.F."/>
        </authorList>
    </citation>
    <scope>NUCLEOTIDE SEQUENCE [LARGE SCALE GENOMIC DNA]</scope>
    <source>
        <strain evidence="2 3">P124</strain>
    </source>
</reference>
<dbReference type="PANTHER" id="PTHR33112:SF16">
    <property type="entry name" value="HETEROKARYON INCOMPATIBILITY DOMAIN-CONTAINING PROTEIN"/>
    <property type="match status" value="1"/>
</dbReference>
<protein>
    <recommendedName>
        <fullName evidence="1">Heterokaryon incompatibility domain-containing protein</fullName>
    </recommendedName>
</protein>
<dbReference type="Pfam" id="PF06985">
    <property type="entry name" value="HET"/>
    <property type="match status" value="1"/>
</dbReference>
<dbReference type="InterPro" id="IPR010730">
    <property type="entry name" value="HET"/>
</dbReference>
<evidence type="ECO:0000259" key="1">
    <source>
        <dbReference type="Pfam" id="PF06985"/>
    </source>
</evidence>
<proteinExistence type="predicted"/>
<feature type="domain" description="Heterokaryon incompatibility" evidence="1">
    <location>
        <begin position="185"/>
        <end position="338"/>
    </location>
</feature>
<name>A0ABR0EPD0_ZASCE</name>
<evidence type="ECO:0000313" key="3">
    <source>
        <dbReference type="Proteomes" id="UP001305779"/>
    </source>
</evidence>
<gene>
    <name evidence="2" type="ORF">PRZ48_006452</name>
</gene>
<dbReference type="EMBL" id="JAXOVC010000004">
    <property type="protein sequence ID" value="KAK4503025.1"/>
    <property type="molecule type" value="Genomic_DNA"/>
</dbReference>
<dbReference type="Proteomes" id="UP001305779">
    <property type="component" value="Unassembled WGS sequence"/>
</dbReference>
<keyword evidence="3" id="KW-1185">Reference proteome</keyword>